<reference evidence="1" key="1">
    <citation type="submission" date="2014-12" db="EMBL/GenBank/DDBJ databases">
        <title>Insight into the proteome of Arion vulgaris.</title>
        <authorList>
            <person name="Aradska J."/>
            <person name="Bulat T."/>
            <person name="Smidak R."/>
            <person name="Sarate P."/>
            <person name="Gangsoo J."/>
            <person name="Sialana F."/>
            <person name="Bilban M."/>
            <person name="Lubec G."/>
        </authorList>
    </citation>
    <scope>NUCLEOTIDE SEQUENCE</scope>
    <source>
        <tissue evidence="1">Skin</tissue>
    </source>
</reference>
<evidence type="ECO:0000313" key="1">
    <source>
        <dbReference type="EMBL" id="CEK56299.1"/>
    </source>
</evidence>
<sequence length="80" mass="9326">GRLFMFGGTRPFMAKFEAKFKALMGQEDFSALQKKSATKFGRSYICRECYLIVRLTYDNIRKLQHDVSKSIQRARSLDSH</sequence>
<protein>
    <submittedName>
        <fullName evidence="1">Uncharacterized protein</fullName>
    </submittedName>
</protein>
<name>A0A0B6YJF8_9EUPU</name>
<dbReference type="AlphaFoldDB" id="A0A0B6YJF8"/>
<accession>A0A0B6YJF8</accession>
<feature type="non-terminal residue" evidence="1">
    <location>
        <position position="1"/>
    </location>
</feature>
<gene>
    <name evidence="1" type="primary">ORF27309</name>
</gene>
<dbReference type="EMBL" id="HACG01009434">
    <property type="protein sequence ID" value="CEK56299.1"/>
    <property type="molecule type" value="Transcribed_RNA"/>
</dbReference>
<organism evidence="1">
    <name type="scientific">Arion vulgaris</name>
    <dbReference type="NCBI Taxonomy" id="1028688"/>
    <lineage>
        <taxon>Eukaryota</taxon>
        <taxon>Metazoa</taxon>
        <taxon>Spiralia</taxon>
        <taxon>Lophotrochozoa</taxon>
        <taxon>Mollusca</taxon>
        <taxon>Gastropoda</taxon>
        <taxon>Heterobranchia</taxon>
        <taxon>Euthyneura</taxon>
        <taxon>Panpulmonata</taxon>
        <taxon>Eupulmonata</taxon>
        <taxon>Stylommatophora</taxon>
        <taxon>Helicina</taxon>
        <taxon>Arionoidea</taxon>
        <taxon>Arionidae</taxon>
        <taxon>Arion</taxon>
    </lineage>
</organism>
<proteinExistence type="predicted"/>
<feature type="non-terminal residue" evidence="1">
    <location>
        <position position="80"/>
    </location>
</feature>